<dbReference type="GO" id="GO:0005524">
    <property type="term" value="F:ATP binding"/>
    <property type="evidence" value="ECO:0007669"/>
    <property type="project" value="UniProtKB-UniRule"/>
</dbReference>
<dbReference type="Proteomes" id="UP000178572">
    <property type="component" value="Unassembled WGS sequence"/>
</dbReference>
<dbReference type="Gene3D" id="3.50.7.10">
    <property type="entry name" value="GroEL"/>
    <property type="match status" value="1"/>
</dbReference>
<keyword evidence="2 3" id="KW-0143">Chaperone</keyword>
<dbReference type="NCBIfam" id="NF000592">
    <property type="entry name" value="PRK00013.1"/>
    <property type="match status" value="1"/>
</dbReference>
<dbReference type="HAMAP" id="MF_00600">
    <property type="entry name" value="CH60"/>
    <property type="match status" value="1"/>
</dbReference>
<dbReference type="AlphaFoldDB" id="A0A1F6DZQ1"/>
<dbReference type="FunFam" id="3.50.7.10:FF:000001">
    <property type="entry name" value="60 kDa chaperonin"/>
    <property type="match status" value="1"/>
</dbReference>
<dbReference type="NCBIfam" id="TIGR02348">
    <property type="entry name" value="GroEL"/>
    <property type="match status" value="1"/>
</dbReference>
<comment type="caution">
    <text evidence="7">The sequence shown here is derived from an EMBL/GenBank/DDBJ whole genome shotgun (WGS) entry which is preliminary data.</text>
</comment>
<evidence type="ECO:0000256" key="1">
    <source>
        <dbReference type="ARBA" id="ARBA00006607"/>
    </source>
</evidence>
<dbReference type="GO" id="GO:0140662">
    <property type="term" value="F:ATP-dependent protein folding chaperone"/>
    <property type="evidence" value="ECO:0007669"/>
    <property type="project" value="InterPro"/>
</dbReference>
<comment type="similarity">
    <text evidence="1 3 4">Belongs to the chaperonin (HSP60) family.</text>
</comment>
<dbReference type="InterPro" id="IPR027413">
    <property type="entry name" value="GROEL-like_equatorial_sf"/>
</dbReference>
<keyword evidence="3" id="KW-0067">ATP-binding</keyword>
<dbReference type="EC" id="5.6.1.7" evidence="3"/>
<proteinExistence type="inferred from homology"/>
<gene>
    <name evidence="3" type="primary">groEL</name>
    <name evidence="3" type="synonym">groL</name>
    <name evidence="7" type="ORF">A3C21_03935</name>
</gene>
<dbReference type="InterPro" id="IPR027409">
    <property type="entry name" value="GroEL-like_apical_dom_sf"/>
</dbReference>
<protein>
    <recommendedName>
        <fullName evidence="3">Chaperonin GroEL</fullName>
        <ecNumber evidence="3">5.6.1.7</ecNumber>
    </recommendedName>
    <alternativeName>
        <fullName evidence="3">60 kDa chaperonin</fullName>
    </alternativeName>
    <alternativeName>
        <fullName evidence="3">Chaperonin-60</fullName>
        <shortName evidence="3">Cpn60</shortName>
    </alternativeName>
</protein>
<evidence type="ECO:0000256" key="4">
    <source>
        <dbReference type="RuleBase" id="RU000418"/>
    </source>
</evidence>
<dbReference type="Gene3D" id="3.30.260.10">
    <property type="entry name" value="TCP-1-like chaperonin intermediate domain"/>
    <property type="match status" value="1"/>
</dbReference>
<dbReference type="GO" id="GO:0016853">
    <property type="term" value="F:isomerase activity"/>
    <property type="evidence" value="ECO:0007669"/>
    <property type="project" value="UniProtKB-KW"/>
</dbReference>
<dbReference type="SUPFAM" id="SSF48592">
    <property type="entry name" value="GroEL equatorial domain-like"/>
    <property type="match status" value="1"/>
</dbReference>
<dbReference type="EMBL" id="MFLN01000037">
    <property type="protein sequence ID" value="OGG66807.1"/>
    <property type="molecule type" value="Genomic_DNA"/>
</dbReference>
<keyword evidence="3" id="KW-0547">Nucleotide-binding</keyword>
<dbReference type="Pfam" id="PF00118">
    <property type="entry name" value="Cpn60_TCP1"/>
    <property type="match status" value="1"/>
</dbReference>
<evidence type="ECO:0000256" key="5">
    <source>
        <dbReference type="RuleBase" id="RU000419"/>
    </source>
</evidence>
<dbReference type="Gene3D" id="1.10.560.10">
    <property type="entry name" value="GroEL-like equatorial domain"/>
    <property type="match status" value="1"/>
</dbReference>
<dbReference type="GO" id="GO:0051082">
    <property type="term" value="F:unfolded protein binding"/>
    <property type="evidence" value="ECO:0007669"/>
    <property type="project" value="UniProtKB-UniRule"/>
</dbReference>
<keyword evidence="3" id="KW-0413">Isomerase</keyword>
<keyword evidence="3" id="KW-0963">Cytoplasm</keyword>
<comment type="caution">
    <text evidence="3">Lacks conserved residue(s) required for the propagation of feature annotation.</text>
</comment>
<dbReference type="GO" id="GO:0005737">
    <property type="term" value="C:cytoplasm"/>
    <property type="evidence" value="ECO:0007669"/>
    <property type="project" value="UniProtKB-SubCell"/>
</dbReference>
<dbReference type="InterPro" id="IPR001844">
    <property type="entry name" value="Cpn60/GroEL"/>
</dbReference>
<dbReference type="PANTHER" id="PTHR45633">
    <property type="entry name" value="60 KDA HEAT SHOCK PROTEIN, MITOCHONDRIAL"/>
    <property type="match status" value="1"/>
</dbReference>
<evidence type="ECO:0000256" key="2">
    <source>
        <dbReference type="ARBA" id="ARBA00023186"/>
    </source>
</evidence>
<feature type="compositionally biased region" description="Gly residues" evidence="6">
    <location>
        <begin position="538"/>
        <end position="551"/>
    </location>
</feature>
<reference evidence="7 8" key="1">
    <citation type="journal article" date="2016" name="Nat. Commun.">
        <title>Thousands of microbial genomes shed light on interconnected biogeochemical processes in an aquifer system.</title>
        <authorList>
            <person name="Anantharaman K."/>
            <person name="Brown C.T."/>
            <person name="Hug L.A."/>
            <person name="Sharon I."/>
            <person name="Castelle C.J."/>
            <person name="Probst A.J."/>
            <person name="Thomas B.C."/>
            <person name="Singh A."/>
            <person name="Wilkins M.J."/>
            <person name="Karaoz U."/>
            <person name="Brodie E.L."/>
            <person name="Williams K.H."/>
            <person name="Hubbard S.S."/>
            <person name="Banfield J.F."/>
        </authorList>
    </citation>
    <scope>NUCLEOTIDE SEQUENCE [LARGE SCALE GENOMIC DNA]</scope>
</reference>
<dbReference type="SUPFAM" id="SSF54849">
    <property type="entry name" value="GroEL-intermediate domain like"/>
    <property type="match status" value="1"/>
</dbReference>
<dbReference type="SUPFAM" id="SSF52029">
    <property type="entry name" value="GroEL apical domain-like"/>
    <property type="match status" value="1"/>
</dbReference>
<evidence type="ECO:0000313" key="8">
    <source>
        <dbReference type="Proteomes" id="UP000178572"/>
    </source>
</evidence>
<comment type="subunit">
    <text evidence="3 5">Forms a cylinder of 14 subunits composed of two heptameric rings stacked back-to-back. Interacts with the co-chaperonin GroES.</text>
</comment>
<evidence type="ECO:0000313" key="7">
    <source>
        <dbReference type="EMBL" id="OGG66807.1"/>
    </source>
</evidence>
<dbReference type="STRING" id="1798500.A3C21_03935"/>
<organism evidence="7 8">
    <name type="scientific">Candidatus Kaiserbacteria bacterium RIFCSPHIGHO2_02_FULL_59_21</name>
    <dbReference type="NCBI Taxonomy" id="1798500"/>
    <lineage>
        <taxon>Bacteria</taxon>
        <taxon>Candidatus Kaiseribacteriota</taxon>
    </lineage>
</organism>
<dbReference type="CDD" id="cd03344">
    <property type="entry name" value="GroEL"/>
    <property type="match status" value="1"/>
</dbReference>
<evidence type="ECO:0000256" key="6">
    <source>
        <dbReference type="SAM" id="MobiDB-lite"/>
    </source>
</evidence>
<dbReference type="NCBIfam" id="NF009489">
    <property type="entry name" value="PRK12851.1"/>
    <property type="match status" value="1"/>
</dbReference>
<dbReference type="NCBIfam" id="NF009487">
    <property type="entry name" value="PRK12849.1"/>
    <property type="match status" value="1"/>
</dbReference>
<accession>A0A1F6DZQ1</accession>
<feature type="binding site" evidence="3">
    <location>
        <begin position="86"/>
        <end position="90"/>
    </location>
    <ligand>
        <name>ATP</name>
        <dbReference type="ChEBI" id="CHEBI:30616"/>
    </ligand>
</feature>
<feature type="binding site" evidence="3">
    <location>
        <position position="414"/>
    </location>
    <ligand>
        <name>ATP</name>
        <dbReference type="ChEBI" id="CHEBI:30616"/>
    </ligand>
</feature>
<dbReference type="InterPro" id="IPR002423">
    <property type="entry name" value="Cpn60/GroEL/TCP-1"/>
</dbReference>
<dbReference type="PRINTS" id="PR00298">
    <property type="entry name" value="CHAPERONIN60"/>
</dbReference>
<dbReference type="InterPro" id="IPR027410">
    <property type="entry name" value="TCP-1-like_intermed_sf"/>
</dbReference>
<dbReference type="GO" id="GO:0042026">
    <property type="term" value="P:protein refolding"/>
    <property type="evidence" value="ECO:0007669"/>
    <property type="project" value="UniProtKB-UniRule"/>
</dbReference>
<comment type="subcellular location">
    <subcellularLocation>
        <location evidence="3">Cytoplasm</location>
    </subcellularLocation>
</comment>
<feature type="region of interest" description="Disordered" evidence="6">
    <location>
        <begin position="532"/>
        <end position="551"/>
    </location>
</feature>
<comment type="function">
    <text evidence="3 5">Together with its co-chaperonin GroES, plays an essential role in assisting protein folding. The GroEL-GroES system forms a nano-cage that allows encapsulation of the non-native substrate proteins and provides a physical environment optimized to promote and accelerate protein folding.</text>
</comment>
<name>A0A1F6DZQ1_9BACT</name>
<feature type="binding site" evidence="3">
    <location>
        <begin position="29"/>
        <end position="32"/>
    </location>
    <ligand>
        <name>ATP</name>
        <dbReference type="ChEBI" id="CHEBI:30616"/>
    </ligand>
</feature>
<dbReference type="NCBIfam" id="NF009488">
    <property type="entry name" value="PRK12850.1"/>
    <property type="match status" value="1"/>
</dbReference>
<feature type="binding site" evidence="3">
    <location>
        <position position="501"/>
    </location>
    <ligand>
        <name>ATP</name>
        <dbReference type="ChEBI" id="CHEBI:30616"/>
    </ligand>
</feature>
<sequence length="551" mass="58034">MAKQVIFDQEVRGALKRGVDIVAGAVRVTLGPRGRNVAIDKSWGGPTITNDGVSIAKEISLENKFENMGASIVKEVATKTNDKAGDGTTTAVVLTQAIVHEGLKRTALGANAMMVRRGIEKAAKDAVEELRKMAREVKGKSEIRQVASIAAESSELGEKIAEVVGKVGKDGVVTVEESQATGIDSEYVEGMEFDKGYVSAYMITNAERMEAEVKDASILITDKKISAIKDILPFLEKVAQAGKKDLVIVADDVEGEALATFVVNKLRGAFNILAVKAPGYGDRKKEMLADIAITVGGQVVSEDLGIKLENAELSVLGRANRVVATKDSTVIVGGKGKKSEIEARVHQLRTQAENTDSKFDKEKLDERIAKLSGGVAVIRVGAATETEMKYLKDKIEDAVNATKAAIAEGIVPGGGAALAKVGEKLGKKVDPKAHDEYTVGYRILLNSLSSPLLQIARNAGREDGAVLLKEVVTKGGAWGFDASVEGDDSNIVDMYEAGIIDPVKVTRSCVENSASAAAVLLTTEAAVADLPEEKKASAGGGGMPGGMGDEM</sequence>
<evidence type="ECO:0000256" key="3">
    <source>
        <dbReference type="HAMAP-Rule" id="MF_00600"/>
    </source>
</evidence>